<name>A0A0K2JGM1_SPIKU</name>
<evidence type="ECO:0000313" key="3">
    <source>
        <dbReference type="Proteomes" id="UP000062963"/>
    </source>
</evidence>
<keyword evidence="1" id="KW-0472">Membrane</keyword>
<organism evidence="2 3">
    <name type="scientific">Spiroplasma kunkelii CR2-3x</name>
    <dbReference type="NCBI Taxonomy" id="273035"/>
    <lineage>
        <taxon>Bacteria</taxon>
        <taxon>Bacillati</taxon>
        <taxon>Mycoplasmatota</taxon>
        <taxon>Mollicutes</taxon>
        <taxon>Entomoplasmatales</taxon>
        <taxon>Spiroplasmataceae</taxon>
        <taxon>Spiroplasma</taxon>
    </lineage>
</organism>
<evidence type="ECO:0000313" key="2">
    <source>
        <dbReference type="EMBL" id="ALA97381.1"/>
    </source>
</evidence>
<protein>
    <submittedName>
        <fullName evidence="2">Uncharacterized protein</fullName>
    </submittedName>
</protein>
<feature type="transmembrane region" description="Helical" evidence="1">
    <location>
        <begin position="49"/>
        <end position="66"/>
    </location>
</feature>
<proteinExistence type="predicted"/>
<feature type="transmembrane region" description="Helical" evidence="1">
    <location>
        <begin position="20"/>
        <end position="37"/>
    </location>
</feature>
<reference evidence="2 3" key="1">
    <citation type="journal article" date="2015" name="Genome Announc.">
        <title>Complete Genome Sequence of Spiroplasma kunkelii Strain CR2-3x, Causal Agent of Corn Stunt Disease in Zea mays L.</title>
        <authorList>
            <person name="Davis R.E."/>
            <person name="Shao J."/>
            <person name="Dally E.L."/>
            <person name="Zhao Y."/>
            <person name="Gasparich G.E."/>
            <person name="Gaynor B.J."/>
            <person name="Athey J.C."/>
            <person name="Harrison N.A."/>
            <person name="Donofrio N."/>
        </authorList>
    </citation>
    <scope>NUCLEOTIDE SEQUENCE [LARGE SCALE GENOMIC DNA]</scope>
    <source>
        <strain evidence="2 3">CR2-3x</strain>
    </source>
</reference>
<sequence length="68" mass="7745">MSKLSIGEKAINEIKPTEAAYSFWLILISEIVAHRLVTKAQQIIPSIKYKIIIIIIPWIAIFQVLLNV</sequence>
<dbReference type="EMBL" id="CP010899">
    <property type="protein sequence ID" value="ALA97381.1"/>
    <property type="molecule type" value="Genomic_DNA"/>
</dbReference>
<evidence type="ECO:0000256" key="1">
    <source>
        <dbReference type="SAM" id="Phobius"/>
    </source>
</evidence>
<gene>
    <name evidence="2" type="ORF">SKUN_00479</name>
</gene>
<keyword evidence="3" id="KW-1185">Reference proteome</keyword>
<dbReference type="AlphaFoldDB" id="A0A0K2JGM1"/>
<dbReference type="Proteomes" id="UP000062963">
    <property type="component" value="Chromosome"/>
</dbReference>
<accession>A0A0K2JGM1</accession>
<dbReference type="KEGG" id="skn:SKUN_00479"/>
<keyword evidence="1" id="KW-1133">Transmembrane helix</keyword>
<keyword evidence="1" id="KW-0812">Transmembrane</keyword>